<feature type="transmembrane region" description="Helical" evidence="4">
    <location>
        <begin position="17"/>
        <end position="36"/>
    </location>
</feature>
<dbReference type="InterPro" id="IPR018060">
    <property type="entry name" value="HTH_AraC"/>
</dbReference>
<evidence type="ECO:0000256" key="1">
    <source>
        <dbReference type="ARBA" id="ARBA00023015"/>
    </source>
</evidence>
<reference evidence="6" key="1">
    <citation type="submission" date="2023-06" db="EMBL/GenBank/DDBJ databases">
        <title>Genomic of Agaribacillus aureum.</title>
        <authorList>
            <person name="Wang G."/>
        </authorList>
    </citation>
    <scope>NUCLEOTIDE SEQUENCE</scope>
    <source>
        <strain evidence="6">BMA12</strain>
    </source>
</reference>
<feature type="transmembrane region" description="Helical" evidence="4">
    <location>
        <begin position="123"/>
        <end position="148"/>
    </location>
</feature>
<dbReference type="Gene3D" id="1.10.10.60">
    <property type="entry name" value="Homeodomain-like"/>
    <property type="match status" value="1"/>
</dbReference>
<accession>A0ABT8LF19</accession>
<evidence type="ECO:0000256" key="4">
    <source>
        <dbReference type="SAM" id="Phobius"/>
    </source>
</evidence>
<evidence type="ECO:0000256" key="2">
    <source>
        <dbReference type="ARBA" id="ARBA00023125"/>
    </source>
</evidence>
<feature type="domain" description="HTH araC/xylS-type" evidence="5">
    <location>
        <begin position="185"/>
        <end position="276"/>
    </location>
</feature>
<keyword evidence="3" id="KW-0804">Transcription</keyword>
<dbReference type="SMART" id="SM00342">
    <property type="entry name" value="HTH_ARAC"/>
    <property type="match status" value="1"/>
</dbReference>
<keyword evidence="7" id="KW-1185">Reference proteome</keyword>
<feature type="transmembrane region" description="Helical" evidence="4">
    <location>
        <begin position="60"/>
        <end position="81"/>
    </location>
</feature>
<keyword evidence="4" id="KW-1133">Transmembrane helix</keyword>
<dbReference type="PROSITE" id="PS00041">
    <property type="entry name" value="HTH_ARAC_FAMILY_1"/>
    <property type="match status" value="1"/>
</dbReference>
<evidence type="ECO:0000313" key="6">
    <source>
        <dbReference type="EMBL" id="MDN5215806.1"/>
    </source>
</evidence>
<evidence type="ECO:0000313" key="7">
    <source>
        <dbReference type="Proteomes" id="UP001172083"/>
    </source>
</evidence>
<protein>
    <submittedName>
        <fullName evidence="6">Helix-turn-helix domain-containing protein</fullName>
    </submittedName>
</protein>
<proteinExistence type="predicted"/>
<keyword evidence="1" id="KW-0805">Transcription regulation</keyword>
<dbReference type="PANTHER" id="PTHR43280:SF29">
    <property type="entry name" value="ARAC-FAMILY TRANSCRIPTIONAL REGULATOR"/>
    <property type="match status" value="1"/>
</dbReference>
<organism evidence="6 7">
    <name type="scientific">Agaribacillus aureus</name>
    <dbReference type="NCBI Taxonomy" id="3051825"/>
    <lineage>
        <taxon>Bacteria</taxon>
        <taxon>Pseudomonadati</taxon>
        <taxon>Bacteroidota</taxon>
        <taxon>Cytophagia</taxon>
        <taxon>Cytophagales</taxon>
        <taxon>Splendidivirgaceae</taxon>
        <taxon>Agaribacillus</taxon>
    </lineage>
</organism>
<dbReference type="EMBL" id="JAUJEB010000007">
    <property type="protein sequence ID" value="MDN5215806.1"/>
    <property type="molecule type" value="Genomic_DNA"/>
</dbReference>
<dbReference type="RefSeq" id="WP_346761143.1">
    <property type="nucleotide sequence ID" value="NZ_JAUJEB010000007.1"/>
</dbReference>
<keyword evidence="4" id="KW-0472">Membrane</keyword>
<dbReference type="InterPro" id="IPR018062">
    <property type="entry name" value="HTH_AraC-typ_CS"/>
</dbReference>
<keyword evidence="2" id="KW-0238">DNA-binding</keyword>
<dbReference type="Proteomes" id="UP001172083">
    <property type="component" value="Unassembled WGS sequence"/>
</dbReference>
<gene>
    <name evidence="6" type="ORF">QQ020_27255</name>
</gene>
<dbReference type="Pfam" id="PF12833">
    <property type="entry name" value="HTH_18"/>
    <property type="match status" value="1"/>
</dbReference>
<dbReference type="SUPFAM" id="SSF46689">
    <property type="entry name" value="Homeodomain-like"/>
    <property type="match status" value="1"/>
</dbReference>
<sequence>MAFAITEKYFSLHKKDFLHFIPFVLMLGLNIPFYFLSGNEKLETVSAFMEKIPSYESFDFYFSLSFFAYIGIYIFLGIGKLKRFKRQVTNNVLVNWFHVILMLYSSFLVLHLAYFMIQPIGKYNFAMINQLSMLTMTFIIQSVAYKLINKSTVFNNKTPDLRNLEKRNNDERLIIDKFMIDKVYLDDTLSLQNFSESVSLPASYVSAIINQKFNCSFKKLVTQYRLDEAKSMIQKHNGRKIKLIEIAFDAGFNNKVSFYRAFKEFEGISPSEYLEKLQNQQKP</sequence>
<evidence type="ECO:0000259" key="5">
    <source>
        <dbReference type="PROSITE" id="PS01124"/>
    </source>
</evidence>
<name>A0ABT8LF19_9BACT</name>
<keyword evidence="4" id="KW-0812">Transmembrane</keyword>
<evidence type="ECO:0000256" key="3">
    <source>
        <dbReference type="ARBA" id="ARBA00023163"/>
    </source>
</evidence>
<feature type="transmembrane region" description="Helical" evidence="4">
    <location>
        <begin position="93"/>
        <end position="117"/>
    </location>
</feature>
<dbReference type="PANTHER" id="PTHR43280">
    <property type="entry name" value="ARAC-FAMILY TRANSCRIPTIONAL REGULATOR"/>
    <property type="match status" value="1"/>
</dbReference>
<dbReference type="InterPro" id="IPR009057">
    <property type="entry name" value="Homeodomain-like_sf"/>
</dbReference>
<comment type="caution">
    <text evidence="6">The sequence shown here is derived from an EMBL/GenBank/DDBJ whole genome shotgun (WGS) entry which is preliminary data.</text>
</comment>
<dbReference type="PROSITE" id="PS01124">
    <property type="entry name" value="HTH_ARAC_FAMILY_2"/>
    <property type="match status" value="1"/>
</dbReference>